<gene>
    <name evidence="3" type="ORF">UFOVP1138_59</name>
    <name evidence="4" type="ORF">UFOVP1394_56</name>
    <name evidence="2" type="ORF">UFOVP975_61</name>
</gene>
<evidence type="ECO:0000313" key="3">
    <source>
        <dbReference type="EMBL" id="CAB4186287.1"/>
    </source>
</evidence>
<evidence type="ECO:0000256" key="1">
    <source>
        <dbReference type="SAM" id="Coils"/>
    </source>
</evidence>
<accession>A0A6J5QUN8</accession>
<dbReference type="EMBL" id="LR796921">
    <property type="protein sequence ID" value="CAB4174536.1"/>
    <property type="molecule type" value="Genomic_DNA"/>
</dbReference>
<dbReference type="EMBL" id="LR797345">
    <property type="protein sequence ID" value="CAB4204436.1"/>
    <property type="molecule type" value="Genomic_DNA"/>
</dbReference>
<organism evidence="3">
    <name type="scientific">uncultured Caudovirales phage</name>
    <dbReference type="NCBI Taxonomy" id="2100421"/>
    <lineage>
        <taxon>Viruses</taxon>
        <taxon>Duplodnaviria</taxon>
        <taxon>Heunggongvirae</taxon>
        <taxon>Uroviricota</taxon>
        <taxon>Caudoviricetes</taxon>
        <taxon>Peduoviridae</taxon>
        <taxon>Maltschvirus</taxon>
        <taxon>Maltschvirus maltsch</taxon>
    </lineage>
</organism>
<name>A0A6J5QUN8_9CAUD</name>
<protein>
    <submittedName>
        <fullName evidence="3">Uncharacterized protein</fullName>
    </submittedName>
</protein>
<sequence length="95" mass="10832">MGKIRKKKLFDYAVQATHAINKLQIGADELRKVVVVQNKHIDELQEKINQAFVALREQNKNIDSLHFSVSSIGGRITNAEQLLKYDAKTKKEKKA</sequence>
<evidence type="ECO:0000313" key="4">
    <source>
        <dbReference type="EMBL" id="CAB4204436.1"/>
    </source>
</evidence>
<proteinExistence type="predicted"/>
<reference evidence="3" key="1">
    <citation type="submission" date="2020-05" db="EMBL/GenBank/DDBJ databases">
        <authorList>
            <person name="Chiriac C."/>
            <person name="Salcher M."/>
            <person name="Ghai R."/>
            <person name="Kavagutti S V."/>
        </authorList>
    </citation>
    <scope>NUCLEOTIDE SEQUENCE</scope>
</reference>
<dbReference type="EMBL" id="LR797086">
    <property type="protein sequence ID" value="CAB4186287.1"/>
    <property type="molecule type" value="Genomic_DNA"/>
</dbReference>
<feature type="coiled-coil region" evidence="1">
    <location>
        <begin position="27"/>
        <end position="61"/>
    </location>
</feature>
<evidence type="ECO:0000313" key="2">
    <source>
        <dbReference type="EMBL" id="CAB4174536.1"/>
    </source>
</evidence>
<keyword evidence="1" id="KW-0175">Coiled coil</keyword>